<protein>
    <recommendedName>
        <fullName evidence="6">HXXXD-type acyl-transferase family protein</fullName>
    </recommendedName>
</protein>
<proteinExistence type="inferred from homology"/>
<evidence type="ECO:0000256" key="3">
    <source>
        <dbReference type="ARBA" id="ARBA00023315"/>
    </source>
</evidence>
<evidence type="ECO:0000256" key="2">
    <source>
        <dbReference type="ARBA" id="ARBA00022679"/>
    </source>
</evidence>
<dbReference type="EMBL" id="BJWL01000018">
    <property type="protein sequence ID" value="GFZ06750.1"/>
    <property type="molecule type" value="Genomic_DNA"/>
</dbReference>
<reference evidence="4 5" key="1">
    <citation type="submission" date="2019-07" db="EMBL/GenBank/DDBJ databases">
        <title>De Novo Assembly of kiwifruit Actinidia rufa.</title>
        <authorList>
            <person name="Sugita-Konishi S."/>
            <person name="Sato K."/>
            <person name="Mori E."/>
            <person name="Abe Y."/>
            <person name="Kisaki G."/>
            <person name="Hamano K."/>
            <person name="Suezawa K."/>
            <person name="Otani M."/>
            <person name="Fukuda T."/>
            <person name="Manabe T."/>
            <person name="Gomi K."/>
            <person name="Tabuchi M."/>
            <person name="Akimitsu K."/>
            <person name="Kataoka I."/>
        </authorList>
    </citation>
    <scope>NUCLEOTIDE SEQUENCE [LARGE SCALE GENOMIC DNA]</scope>
    <source>
        <strain evidence="5">cv. Fuchu</strain>
    </source>
</reference>
<evidence type="ECO:0008006" key="6">
    <source>
        <dbReference type="Google" id="ProtNLM"/>
    </source>
</evidence>
<dbReference type="AlphaFoldDB" id="A0A7J0G7H7"/>
<dbReference type="InterPro" id="IPR023213">
    <property type="entry name" value="CAT-like_dom_sf"/>
</dbReference>
<dbReference type="OrthoDB" id="671439at2759"/>
<keyword evidence="2" id="KW-0808">Transferase</keyword>
<dbReference type="Pfam" id="PF02458">
    <property type="entry name" value="Transferase"/>
    <property type="match status" value="1"/>
</dbReference>
<dbReference type="PANTHER" id="PTHR31623">
    <property type="entry name" value="F21J9.9"/>
    <property type="match status" value="1"/>
</dbReference>
<dbReference type="PANTHER" id="PTHR31623:SF17">
    <property type="entry name" value="F21J9.9"/>
    <property type="match status" value="1"/>
</dbReference>
<organism evidence="4 5">
    <name type="scientific">Actinidia rufa</name>
    <dbReference type="NCBI Taxonomy" id="165716"/>
    <lineage>
        <taxon>Eukaryota</taxon>
        <taxon>Viridiplantae</taxon>
        <taxon>Streptophyta</taxon>
        <taxon>Embryophyta</taxon>
        <taxon>Tracheophyta</taxon>
        <taxon>Spermatophyta</taxon>
        <taxon>Magnoliopsida</taxon>
        <taxon>eudicotyledons</taxon>
        <taxon>Gunneridae</taxon>
        <taxon>Pentapetalae</taxon>
        <taxon>asterids</taxon>
        <taxon>Ericales</taxon>
        <taxon>Actinidiaceae</taxon>
        <taxon>Actinidia</taxon>
    </lineage>
</organism>
<dbReference type="GO" id="GO:0016746">
    <property type="term" value="F:acyltransferase activity"/>
    <property type="evidence" value="ECO:0007669"/>
    <property type="project" value="UniProtKB-KW"/>
</dbReference>
<evidence type="ECO:0000313" key="5">
    <source>
        <dbReference type="Proteomes" id="UP000585474"/>
    </source>
</evidence>
<comment type="similarity">
    <text evidence="1">Belongs to the plant acyltransferase family.</text>
</comment>
<sequence length="436" mass="49031">MEVVVTSRETIKPSSPTPNHLRHLQLCFFDQTNRPLFTPFVYFYAAESPGDRTNHHRRSEQLKKSLADTLSVFYPLAGRVIDETYVECNDKGVDFFQAQANCKMCDIIGSNAEFGDQLNKLLPYQETDAGDLTIGIQVNFFECGGICIAACFSHKVSDALSFLMFFNSWAATASCGDLSKVVRPRFGLADLFPPKDMPRFHPNEEKDNITLRTFVFSESAISTLKAKHGAIQCTRVEALSAFIWSRFIAATSKNSPKRHYQVFHSVNLRPRLDQTSSEYYFGNLVGVATVIPPPTKELGESEFVSLLKEAIGKVDGAYVKNLQRPGLDVNFFQKRGKEEEEEVEEVVRFSFTSLSRFQLYEADFGWGKPIWVTLGKHSNSWKNTALFFPTASGDGIEVILSLKEEDMVQLEADKHFQAFVSPTSTPKPLFLISSSL</sequence>
<dbReference type="Gene3D" id="3.30.559.10">
    <property type="entry name" value="Chloramphenicol acetyltransferase-like domain"/>
    <property type="match status" value="2"/>
</dbReference>
<gene>
    <name evidence="4" type="ORF">Acr_18g0009200</name>
</gene>
<accession>A0A7J0G7H7</accession>
<keyword evidence="5" id="KW-1185">Reference proteome</keyword>
<dbReference type="Proteomes" id="UP000585474">
    <property type="component" value="Unassembled WGS sequence"/>
</dbReference>
<evidence type="ECO:0000313" key="4">
    <source>
        <dbReference type="EMBL" id="GFZ06750.1"/>
    </source>
</evidence>
<name>A0A7J0G7H7_9ERIC</name>
<comment type="caution">
    <text evidence="4">The sequence shown here is derived from an EMBL/GenBank/DDBJ whole genome shotgun (WGS) entry which is preliminary data.</text>
</comment>
<keyword evidence="3" id="KW-0012">Acyltransferase</keyword>
<evidence type="ECO:0000256" key="1">
    <source>
        <dbReference type="ARBA" id="ARBA00009861"/>
    </source>
</evidence>